<gene>
    <name evidence="2" type="ORF">BXYJ_LOCUS6123</name>
</gene>
<organism evidence="4 6">
    <name type="scientific">Bursaphelenchus xylophilus</name>
    <name type="common">Pinewood nematode worm</name>
    <name type="synonym">Aphelenchoides xylophilus</name>
    <dbReference type="NCBI Taxonomy" id="6326"/>
    <lineage>
        <taxon>Eukaryota</taxon>
        <taxon>Metazoa</taxon>
        <taxon>Ecdysozoa</taxon>
        <taxon>Nematoda</taxon>
        <taxon>Chromadorea</taxon>
        <taxon>Rhabditida</taxon>
        <taxon>Tylenchina</taxon>
        <taxon>Tylenchomorpha</taxon>
        <taxon>Aphelenchoidea</taxon>
        <taxon>Aphelenchoididae</taxon>
        <taxon>Bursaphelenchus</taxon>
    </lineage>
</organism>
<keyword evidence="1" id="KW-0732">Signal</keyword>
<evidence type="ECO:0000256" key="1">
    <source>
        <dbReference type="SAM" id="SignalP"/>
    </source>
</evidence>
<protein>
    <submittedName>
        <fullName evidence="2">(pine wood nematode) hypothetical protein</fullName>
    </submittedName>
</protein>
<evidence type="ECO:0000313" key="3">
    <source>
        <dbReference type="EMBL" id="CAG9106368.1"/>
    </source>
</evidence>
<dbReference type="Proteomes" id="UP000659654">
    <property type="component" value="Unassembled WGS sequence"/>
</dbReference>
<feature type="signal peptide" evidence="1">
    <location>
        <begin position="1"/>
        <end position="15"/>
    </location>
</feature>
<dbReference type="Proteomes" id="UP000095284">
    <property type="component" value="Unplaced"/>
</dbReference>
<reference evidence="3" key="2">
    <citation type="submission" date="2020-08" db="EMBL/GenBank/DDBJ databases">
        <authorList>
            <person name="Kikuchi T."/>
        </authorList>
    </citation>
    <scope>NUCLEOTIDE SEQUENCE</scope>
    <source>
        <strain evidence="2">Ka4C1</strain>
    </source>
</reference>
<dbReference type="WBParaSite" id="BXY_0614800.1">
    <property type="protein sequence ID" value="BXY_0614800.1"/>
    <property type="gene ID" value="BXY_0614800"/>
</dbReference>
<proteinExistence type="predicted"/>
<dbReference type="EMBL" id="CAJFDI010000003">
    <property type="protein sequence ID" value="CAD5220327.1"/>
    <property type="molecule type" value="Genomic_DNA"/>
</dbReference>
<dbReference type="AlphaFoldDB" id="A0A1I7RZH7"/>
<sequence length="256" mass="28757">MLYIVLILGVATAGAVKYDKPERTIETVLRTPHNEFFNLPDNSSMETVFINQQVYNETSRSVEEIRLRHRAGVAQALRKGFELVGDGAGLVITNGGITYEQLISLVNVFTTRFFHSVDDRYIQAAGNLLLRSAAVGHVKVSEKVHKYFRNNADGQIKFPKPCNISDEEFETISIAGAILQVFHELFPSNPSPGLEGEINEKLFTFGKFEGYSIFTNCGRESYGDYEKIFLTEDSDESDSSEEIKDVFKVALARTFF</sequence>
<feature type="chain" id="PRO_5036308692" evidence="1">
    <location>
        <begin position="16"/>
        <end position="256"/>
    </location>
</feature>
<evidence type="ECO:0000313" key="6">
    <source>
        <dbReference type="WBParaSite" id="BXY_0614800.1"/>
    </source>
</evidence>
<name>A0A1I7RZH7_BURXY</name>
<evidence type="ECO:0000313" key="4">
    <source>
        <dbReference type="Proteomes" id="UP000095284"/>
    </source>
</evidence>
<dbReference type="EMBL" id="CAJFCV020000003">
    <property type="protein sequence ID" value="CAG9106368.1"/>
    <property type="molecule type" value="Genomic_DNA"/>
</dbReference>
<keyword evidence="5" id="KW-1185">Reference proteome</keyword>
<dbReference type="Proteomes" id="UP000582659">
    <property type="component" value="Unassembled WGS sequence"/>
</dbReference>
<evidence type="ECO:0000313" key="2">
    <source>
        <dbReference type="EMBL" id="CAD5220327.1"/>
    </source>
</evidence>
<accession>A0A1I7RZH7</accession>
<evidence type="ECO:0000313" key="5">
    <source>
        <dbReference type="Proteomes" id="UP000659654"/>
    </source>
</evidence>
<reference evidence="6" key="1">
    <citation type="submission" date="2016-11" db="UniProtKB">
        <authorList>
            <consortium name="WormBaseParasite"/>
        </authorList>
    </citation>
    <scope>IDENTIFICATION</scope>
</reference>